<dbReference type="PROSITE" id="PS51077">
    <property type="entry name" value="HTH_ICLR"/>
    <property type="match status" value="1"/>
</dbReference>
<evidence type="ECO:0000259" key="9">
    <source>
        <dbReference type="PROSITE" id="PS51078"/>
    </source>
</evidence>
<dbReference type="GO" id="GO:0003700">
    <property type="term" value="F:DNA-binding transcription factor activity"/>
    <property type="evidence" value="ECO:0007669"/>
    <property type="project" value="TreeGrafter"/>
</dbReference>
<feature type="region of interest" description="Disordered" evidence="7">
    <location>
        <begin position="1"/>
        <end position="37"/>
    </location>
</feature>
<dbReference type="FunFam" id="1.10.10.10:FF:000056">
    <property type="entry name" value="IclR family transcriptional regulator"/>
    <property type="match status" value="1"/>
</dbReference>
<dbReference type="EMBL" id="CP016076">
    <property type="protein sequence ID" value="APU17272.1"/>
    <property type="molecule type" value="Genomic_DNA"/>
</dbReference>
<dbReference type="InterPro" id="IPR050707">
    <property type="entry name" value="HTH_MetabolicPath_Reg"/>
</dbReference>
<dbReference type="GO" id="GO:0045892">
    <property type="term" value="P:negative regulation of DNA-templated transcription"/>
    <property type="evidence" value="ECO:0007669"/>
    <property type="project" value="TreeGrafter"/>
</dbReference>
<evidence type="ECO:0000256" key="3">
    <source>
        <dbReference type="ARBA" id="ARBA00023125"/>
    </source>
</evidence>
<evidence type="ECO:0000259" key="8">
    <source>
        <dbReference type="PROSITE" id="PS51077"/>
    </source>
</evidence>
<dbReference type="PROSITE" id="PS51078">
    <property type="entry name" value="ICLR_ED"/>
    <property type="match status" value="1"/>
</dbReference>
<dbReference type="Pfam" id="PF01614">
    <property type="entry name" value="IclR_C"/>
    <property type="match status" value="1"/>
</dbReference>
<evidence type="ECO:0000313" key="10">
    <source>
        <dbReference type="EMBL" id="APU17272.1"/>
    </source>
</evidence>
<dbReference type="GO" id="GO:0006071">
    <property type="term" value="P:glycerol metabolic process"/>
    <property type="evidence" value="ECO:0007669"/>
    <property type="project" value="UniProtKB-KW"/>
</dbReference>
<accession>A0AAC9PUM6</accession>
<dbReference type="InterPro" id="IPR005471">
    <property type="entry name" value="Tscrpt_reg_IclR_N"/>
</dbReference>
<keyword evidence="2" id="KW-0805">Transcription regulation</keyword>
<evidence type="ECO:0000256" key="1">
    <source>
        <dbReference type="ARBA" id="ARBA00022798"/>
    </source>
</evidence>
<dbReference type="Gene3D" id="1.10.10.10">
    <property type="entry name" value="Winged helix-like DNA-binding domain superfamily/Winged helix DNA-binding domain"/>
    <property type="match status" value="1"/>
</dbReference>
<dbReference type="PANTHER" id="PTHR30136">
    <property type="entry name" value="HELIX-TURN-HELIX TRANSCRIPTIONAL REGULATOR, ICLR FAMILY"/>
    <property type="match status" value="1"/>
</dbReference>
<dbReference type="AlphaFoldDB" id="A0AAC9PUM6"/>
<dbReference type="Pfam" id="PF09339">
    <property type="entry name" value="HTH_IclR"/>
    <property type="match status" value="1"/>
</dbReference>
<evidence type="ECO:0000256" key="6">
    <source>
        <dbReference type="ARBA" id="ARBA00070406"/>
    </source>
</evidence>
<dbReference type="SUPFAM" id="SSF55781">
    <property type="entry name" value="GAF domain-like"/>
    <property type="match status" value="1"/>
</dbReference>
<comment type="function">
    <text evidence="5">May be an activator protein for the gylABX operon.</text>
</comment>
<dbReference type="InterPro" id="IPR036390">
    <property type="entry name" value="WH_DNA-bd_sf"/>
</dbReference>
<dbReference type="Gene3D" id="3.30.450.40">
    <property type="match status" value="1"/>
</dbReference>
<dbReference type="PANTHER" id="PTHR30136:SF35">
    <property type="entry name" value="HTH-TYPE TRANSCRIPTIONAL REGULATOR RV1719"/>
    <property type="match status" value="1"/>
</dbReference>
<evidence type="ECO:0000256" key="7">
    <source>
        <dbReference type="SAM" id="MobiDB-lite"/>
    </source>
</evidence>
<dbReference type="SUPFAM" id="SSF46785">
    <property type="entry name" value="Winged helix' DNA-binding domain"/>
    <property type="match status" value="1"/>
</dbReference>
<evidence type="ECO:0000256" key="5">
    <source>
        <dbReference type="ARBA" id="ARBA00058938"/>
    </source>
</evidence>
<keyword evidence="11" id="KW-1185">Reference proteome</keyword>
<dbReference type="InterPro" id="IPR014757">
    <property type="entry name" value="Tscrpt_reg_IclR_C"/>
</dbReference>
<dbReference type="SMART" id="SM00346">
    <property type="entry name" value="HTH_ICLR"/>
    <property type="match status" value="1"/>
</dbReference>
<feature type="domain" description="HTH iclR-type" evidence="8">
    <location>
        <begin position="38"/>
        <end position="100"/>
    </location>
</feature>
<name>A0AAC9PUM6_9PSEU</name>
<gene>
    <name evidence="10" type="ORF">UA74_26335</name>
</gene>
<reference evidence="11" key="1">
    <citation type="submission" date="2016-06" db="EMBL/GenBank/DDBJ databases">
        <title>Complete genome sequence of Actinoalloteichus fjordicus DSM 46855 (=ADI127-17), type strain of the new species Actinoalloteichus fjordicus.</title>
        <authorList>
            <person name="Ruckert C."/>
            <person name="Nouioui I."/>
            <person name="Willmese J."/>
            <person name="van Wezel G."/>
            <person name="Klenk H.-P."/>
            <person name="Kalinowski J."/>
            <person name="Zotchev S.B."/>
        </authorList>
    </citation>
    <scope>NUCLEOTIDE SEQUENCE [LARGE SCALE GENOMIC DNA]</scope>
    <source>
        <strain evidence="11">ADI127-7</strain>
    </source>
</reference>
<dbReference type="InterPro" id="IPR029016">
    <property type="entry name" value="GAF-like_dom_sf"/>
</dbReference>
<evidence type="ECO:0000256" key="4">
    <source>
        <dbReference type="ARBA" id="ARBA00023163"/>
    </source>
</evidence>
<dbReference type="KEGG" id="acad:UA74_26335"/>
<protein>
    <recommendedName>
        <fullName evidence="6">Glycerol operon regulatory protein</fullName>
    </recommendedName>
</protein>
<keyword evidence="1" id="KW-0319">Glycerol metabolism</keyword>
<evidence type="ECO:0000313" key="11">
    <source>
        <dbReference type="Proteomes" id="UP000185511"/>
    </source>
</evidence>
<evidence type="ECO:0000256" key="2">
    <source>
        <dbReference type="ARBA" id="ARBA00023015"/>
    </source>
</evidence>
<dbReference type="InterPro" id="IPR036388">
    <property type="entry name" value="WH-like_DNA-bd_sf"/>
</dbReference>
<dbReference type="Proteomes" id="UP000185511">
    <property type="component" value="Chromosome"/>
</dbReference>
<feature type="domain" description="IclR-ED" evidence="9">
    <location>
        <begin position="101"/>
        <end position="289"/>
    </location>
</feature>
<dbReference type="GO" id="GO:0003677">
    <property type="term" value="F:DNA binding"/>
    <property type="evidence" value="ECO:0007669"/>
    <property type="project" value="UniProtKB-KW"/>
</dbReference>
<keyword evidence="4" id="KW-0804">Transcription</keyword>
<organism evidence="10 11">
    <name type="scientific">Actinoalloteichus fjordicus</name>
    <dbReference type="NCBI Taxonomy" id="1612552"/>
    <lineage>
        <taxon>Bacteria</taxon>
        <taxon>Bacillati</taxon>
        <taxon>Actinomycetota</taxon>
        <taxon>Actinomycetes</taxon>
        <taxon>Pseudonocardiales</taxon>
        <taxon>Pseudonocardiaceae</taxon>
        <taxon>Actinoalloteichus</taxon>
    </lineage>
</organism>
<proteinExistence type="predicted"/>
<sequence>MTPSEMSDCRVAASQTDDVNEHDEAQARGDGMGESSDVPALRRGLAVLGLLARRATPTSAAVIARALDLPRSTTYHLLEELIRTGFVSHLPEERRYGLGVAAFELGSAYLRHDPLERLARPLLRRLADQVGHNAHLGVLHGAQAVYLSKEQPARPQTLVTDVGVRLPAELTASGRAILAHLPAPQVRALFPGTASFVQRTGRGPRDLPSLRRLLATERRQGWAVEDGYITESWASVASAVFDHGGRPVASISVTIRHVCEQESPCGQTWPELAEEVLRTAAELTLRLGGTPPQEA</sequence>
<keyword evidence="3" id="KW-0238">DNA-binding</keyword>